<protein>
    <recommendedName>
        <fullName evidence="3">diguanylate cyclase</fullName>
        <ecNumber evidence="3">2.7.7.65</ecNumber>
    </recommendedName>
</protein>
<dbReference type="GO" id="GO:1902201">
    <property type="term" value="P:negative regulation of bacterial-type flagellum-dependent cell motility"/>
    <property type="evidence" value="ECO:0007669"/>
    <property type="project" value="TreeGrafter"/>
</dbReference>
<comment type="cofactor">
    <cofactor evidence="1">
        <name>Mg(2+)</name>
        <dbReference type="ChEBI" id="CHEBI:18420"/>
    </cofactor>
</comment>
<dbReference type="PANTHER" id="PTHR45138">
    <property type="entry name" value="REGULATORY COMPONENTS OF SENSORY TRANSDUCTION SYSTEM"/>
    <property type="match status" value="1"/>
</dbReference>
<evidence type="ECO:0000256" key="4">
    <source>
        <dbReference type="ARBA" id="ARBA00022692"/>
    </source>
</evidence>
<dbReference type="InterPro" id="IPR042240">
    <property type="entry name" value="CHASE_sf"/>
</dbReference>
<feature type="domain" description="GGDEF" evidence="10">
    <location>
        <begin position="392"/>
        <end position="528"/>
    </location>
</feature>
<dbReference type="SMART" id="SM00267">
    <property type="entry name" value="GGDEF"/>
    <property type="match status" value="1"/>
</dbReference>
<dbReference type="Gene3D" id="3.30.450.350">
    <property type="entry name" value="CHASE domain"/>
    <property type="match status" value="1"/>
</dbReference>
<keyword evidence="6 8" id="KW-0472">Membrane</keyword>
<evidence type="ECO:0000313" key="11">
    <source>
        <dbReference type="EMBL" id="GGX73604.1"/>
    </source>
</evidence>
<evidence type="ECO:0000259" key="9">
    <source>
        <dbReference type="PROSITE" id="PS50839"/>
    </source>
</evidence>
<evidence type="ECO:0000259" key="10">
    <source>
        <dbReference type="PROSITE" id="PS50887"/>
    </source>
</evidence>
<sequence>MFEIGHLVWIAPRDVVSRRAIAFLVLFTTVGIACFGWLALSLYEAETDAIDRGFRSRVNQQVTLFEREVLLHLEILHALKPGFETAPTVDYEQFDRLTRNVLKRSPALQALAWAPRVSRSELEPFQARLAAEQPGFQLTERNGGGDIKPVDPRDWYLPVAYIQPLATNSAAVGFDLASEQRRLAASIEARRTGKLVATAGVRLVQEPANQRGFLVFMPLYHGEPSNLTERLQQHYAYLNGVFRVGELFRQSIGVTVSKNVLLRVLDRTEGEPEELFASADPGLERWNREFTYVQPLADIAGRDWVIEAMPSNQYLQLRRGSLPILVFLAGLVLLGMLNVYVVVTLRHNRELNATKDQLERISLTDSLTGLANRRHFDEFLETEWKRARRQGNRLSLIMIDIDHFKQYNDEYGHPAGDHCLEQVAQALDSVVGRSTDLVARYGGEEFALVLPDTDDATGVAEACREAVESLRIPHEYSRVADIITISAGVYTVERPESGMTAESITEKADEALYQAKERGRNQVVTVARSSGFKSEKPVKTQGG</sequence>
<organism evidence="11 12">
    <name type="scientific">Saccharospirillum salsuginis</name>
    <dbReference type="NCBI Taxonomy" id="418750"/>
    <lineage>
        <taxon>Bacteria</taxon>
        <taxon>Pseudomonadati</taxon>
        <taxon>Pseudomonadota</taxon>
        <taxon>Gammaproteobacteria</taxon>
        <taxon>Oceanospirillales</taxon>
        <taxon>Saccharospirillaceae</taxon>
        <taxon>Saccharospirillum</taxon>
    </lineage>
</organism>
<dbReference type="Gene3D" id="3.30.70.270">
    <property type="match status" value="1"/>
</dbReference>
<evidence type="ECO:0000256" key="5">
    <source>
        <dbReference type="ARBA" id="ARBA00022989"/>
    </source>
</evidence>
<comment type="caution">
    <text evidence="11">The sequence shown here is derived from an EMBL/GenBank/DDBJ whole genome shotgun (WGS) entry which is preliminary data.</text>
</comment>
<gene>
    <name evidence="11" type="ORF">GCM10007392_46340</name>
</gene>
<dbReference type="GO" id="GO:0007165">
    <property type="term" value="P:signal transduction"/>
    <property type="evidence" value="ECO:0007669"/>
    <property type="project" value="UniProtKB-ARBA"/>
</dbReference>
<dbReference type="SMART" id="SM01079">
    <property type="entry name" value="CHASE"/>
    <property type="match status" value="1"/>
</dbReference>
<proteinExistence type="predicted"/>
<feature type="domain" description="CHASE" evidence="9">
    <location>
        <begin position="85"/>
        <end position="307"/>
    </location>
</feature>
<name>A0A918KR44_9GAMM</name>
<reference evidence="11" key="2">
    <citation type="submission" date="2020-09" db="EMBL/GenBank/DDBJ databases">
        <authorList>
            <person name="Sun Q."/>
            <person name="Kim S."/>
        </authorList>
    </citation>
    <scope>NUCLEOTIDE SEQUENCE</scope>
    <source>
        <strain evidence="11">KCTC 22169</strain>
    </source>
</reference>
<dbReference type="InterPro" id="IPR029787">
    <property type="entry name" value="Nucleotide_cyclase"/>
</dbReference>
<dbReference type="Pfam" id="PF00990">
    <property type="entry name" value="GGDEF"/>
    <property type="match status" value="1"/>
</dbReference>
<dbReference type="PANTHER" id="PTHR45138:SF9">
    <property type="entry name" value="DIGUANYLATE CYCLASE DGCM-RELATED"/>
    <property type="match status" value="1"/>
</dbReference>
<dbReference type="AlphaFoldDB" id="A0A918KR44"/>
<dbReference type="EC" id="2.7.7.65" evidence="3"/>
<dbReference type="InterPro" id="IPR006189">
    <property type="entry name" value="CHASE_dom"/>
</dbReference>
<keyword evidence="12" id="KW-1185">Reference proteome</keyword>
<dbReference type="GO" id="GO:0043709">
    <property type="term" value="P:cell adhesion involved in single-species biofilm formation"/>
    <property type="evidence" value="ECO:0007669"/>
    <property type="project" value="TreeGrafter"/>
</dbReference>
<keyword evidence="5 8" id="KW-1133">Transmembrane helix</keyword>
<evidence type="ECO:0000256" key="1">
    <source>
        <dbReference type="ARBA" id="ARBA00001946"/>
    </source>
</evidence>
<evidence type="ECO:0000256" key="7">
    <source>
        <dbReference type="ARBA" id="ARBA00034247"/>
    </source>
</evidence>
<dbReference type="InterPro" id="IPR050469">
    <property type="entry name" value="Diguanylate_Cyclase"/>
</dbReference>
<evidence type="ECO:0000313" key="12">
    <source>
        <dbReference type="Proteomes" id="UP000626148"/>
    </source>
</evidence>
<evidence type="ECO:0000256" key="6">
    <source>
        <dbReference type="ARBA" id="ARBA00023136"/>
    </source>
</evidence>
<evidence type="ECO:0000256" key="3">
    <source>
        <dbReference type="ARBA" id="ARBA00012528"/>
    </source>
</evidence>
<keyword evidence="4 8" id="KW-0812">Transmembrane</keyword>
<dbReference type="FunFam" id="3.30.70.270:FF:000001">
    <property type="entry name" value="Diguanylate cyclase domain protein"/>
    <property type="match status" value="1"/>
</dbReference>
<dbReference type="PROSITE" id="PS50887">
    <property type="entry name" value="GGDEF"/>
    <property type="match status" value="1"/>
</dbReference>
<dbReference type="NCBIfam" id="TIGR00254">
    <property type="entry name" value="GGDEF"/>
    <property type="match status" value="1"/>
</dbReference>
<comment type="subcellular location">
    <subcellularLocation>
        <location evidence="2">Membrane</location>
    </subcellularLocation>
</comment>
<evidence type="ECO:0000256" key="2">
    <source>
        <dbReference type="ARBA" id="ARBA00004370"/>
    </source>
</evidence>
<dbReference type="GO" id="GO:0005886">
    <property type="term" value="C:plasma membrane"/>
    <property type="evidence" value="ECO:0007669"/>
    <property type="project" value="TreeGrafter"/>
</dbReference>
<dbReference type="CDD" id="cd01949">
    <property type="entry name" value="GGDEF"/>
    <property type="match status" value="1"/>
</dbReference>
<dbReference type="Proteomes" id="UP000626148">
    <property type="component" value="Unassembled WGS sequence"/>
</dbReference>
<feature type="transmembrane region" description="Helical" evidence="8">
    <location>
        <begin position="322"/>
        <end position="343"/>
    </location>
</feature>
<dbReference type="EMBL" id="BMXR01000017">
    <property type="protein sequence ID" value="GGX73604.1"/>
    <property type="molecule type" value="Genomic_DNA"/>
</dbReference>
<comment type="catalytic activity">
    <reaction evidence="7">
        <text>2 GTP = 3',3'-c-di-GMP + 2 diphosphate</text>
        <dbReference type="Rhea" id="RHEA:24898"/>
        <dbReference type="ChEBI" id="CHEBI:33019"/>
        <dbReference type="ChEBI" id="CHEBI:37565"/>
        <dbReference type="ChEBI" id="CHEBI:58805"/>
        <dbReference type="EC" id="2.7.7.65"/>
    </reaction>
</comment>
<dbReference type="SUPFAM" id="SSF55073">
    <property type="entry name" value="Nucleotide cyclase"/>
    <property type="match status" value="1"/>
</dbReference>
<dbReference type="Pfam" id="PF03924">
    <property type="entry name" value="CHASE"/>
    <property type="match status" value="1"/>
</dbReference>
<evidence type="ECO:0000256" key="8">
    <source>
        <dbReference type="SAM" id="Phobius"/>
    </source>
</evidence>
<reference evidence="11" key="1">
    <citation type="journal article" date="2014" name="Int. J. Syst. Evol. Microbiol.">
        <title>Complete genome sequence of Corynebacterium casei LMG S-19264T (=DSM 44701T), isolated from a smear-ripened cheese.</title>
        <authorList>
            <consortium name="US DOE Joint Genome Institute (JGI-PGF)"/>
            <person name="Walter F."/>
            <person name="Albersmeier A."/>
            <person name="Kalinowski J."/>
            <person name="Ruckert C."/>
        </authorList>
    </citation>
    <scope>NUCLEOTIDE SEQUENCE</scope>
    <source>
        <strain evidence="11">KCTC 22169</strain>
    </source>
</reference>
<feature type="transmembrane region" description="Helical" evidence="8">
    <location>
        <begin position="20"/>
        <end position="43"/>
    </location>
</feature>
<dbReference type="PROSITE" id="PS50839">
    <property type="entry name" value="CHASE"/>
    <property type="match status" value="1"/>
</dbReference>
<dbReference type="InterPro" id="IPR043128">
    <property type="entry name" value="Rev_trsase/Diguanyl_cyclase"/>
</dbReference>
<dbReference type="InterPro" id="IPR000160">
    <property type="entry name" value="GGDEF_dom"/>
</dbReference>
<dbReference type="GO" id="GO:0052621">
    <property type="term" value="F:diguanylate cyclase activity"/>
    <property type="evidence" value="ECO:0007669"/>
    <property type="project" value="UniProtKB-EC"/>
</dbReference>
<accession>A0A918KR44</accession>